<feature type="compositionally biased region" description="Basic and acidic residues" evidence="1">
    <location>
        <begin position="1"/>
        <end position="26"/>
    </location>
</feature>
<name>A0ABV0QVD5_9TELE</name>
<feature type="compositionally biased region" description="Low complexity" evidence="1">
    <location>
        <begin position="246"/>
        <end position="256"/>
    </location>
</feature>
<protein>
    <submittedName>
        <fullName evidence="2">Uncharacterized protein</fullName>
    </submittedName>
</protein>
<organism evidence="2 3">
    <name type="scientific">Xenoophorus captivus</name>
    <dbReference type="NCBI Taxonomy" id="1517983"/>
    <lineage>
        <taxon>Eukaryota</taxon>
        <taxon>Metazoa</taxon>
        <taxon>Chordata</taxon>
        <taxon>Craniata</taxon>
        <taxon>Vertebrata</taxon>
        <taxon>Euteleostomi</taxon>
        <taxon>Actinopterygii</taxon>
        <taxon>Neopterygii</taxon>
        <taxon>Teleostei</taxon>
        <taxon>Neoteleostei</taxon>
        <taxon>Acanthomorphata</taxon>
        <taxon>Ovalentaria</taxon>
        <taxon>Atherinomorphae</taxon>
        <taxon>Cyprinodontiformes</taxon>
        <taxon>Goodeidae</taxon>
        <taxon>Xenoophorus</taxon>
    </lineage>
</organism>
<accession>A0ABV0QVD5</accession>
<feature type="region of interest" description="Disordered" evidence="1">
    <location>
        <begin position="1"/>
        <end position="34"/>
    </location>
</feature>
<dbReference type="Proteomes" id="UP001434883">
    <property type="component" value="Unassembled WGS sequence"/>
</dbReference>
<feature type="compositionally biased region" description="Polar residues" evidence="1">
    <location>
        <begin position="103"/>
        <end position="125"/>
    </location>
</feature>
<feature type="region of interest" description="Disordered" evidence="1">
    <location>
        <begin position="92"/>
        <end position="129"/>
    </location>
</feature>
<reference evidence="2 3" key="1">
    <citation type="submission" date="2021-06" db="EMBL/GenBank/DDBJ databases">
        <authorList>
            <person name="Palmer J.M."/>
        </authorList>
    </citation>
    <scope>NUCLEOTIDE SEQUENCE [LARGE SCALE GENOMIC DNA]</scope>
    <source>
        <strain evidence="2 3">XC_2019</strain>
        <tissue evidence="2">Muscle</tissue>
    </source>
</reference>
<sequence>MDRKESKLTKAEKRAAKKSYEDEKRASVPYSRANSTTDVQAHISAGESIHVIRGSKGFWLVDWSGCHLVRRSMSKILLVTSYVCKAHPRYTSSSSDAIAGRGNESSSLLDMPSSTAGDRGSSQTDDQGRQLCNDLLSSAAEIQRGSKRKRDEGQDNAQTGGKHASVAAHYPGLPMASGGLSFPPMGLNLGNLGHMRQPLVIPGGGSSFLQPRGQTMADLQSMFPSVGTDLLRQPAAGNGHLPPPSSSSAFSSASSSIPMSSTVTSSSLPSAPLPPYLMNPNMAGLLSSSFPLGYNQPLLSAPRMFPNPLLTGSGGFSVPNSNSATPGFLSHFNNPTSSLLGAALTQQDRLPSTVNGGDSSDDDVIEVTGQ</sequence>
<comment type="caution">
    <text evidence="2">The sequence shown here is derived from an EMBL/GenBank/DDBJ whole genome shotgun (WGS) entry which is preliminary data.</text>
</comment>
<proteinExistence type="predicted"/>
<feature type="compositionally biased region" description="Acidic residues" evidence="1">
    <location>
        <begin position="359"/>
        <end position="370"/>
    </location>
</feature>
<evidence type="ECO:0000313" key="3">
    <source>
        <dbReference type="Proteomes" id="UP001434883"/>
    </source>
</evidence>
<feature type="region of interest" description="Disordered" evidence="1">
    <location>
        <begin position="142"/>
        <end position="170"/>
    </location>
</feature>
<evidence type="ECO:0000313" key="2">
    <source>
        <dbReference type="EMBL" id="MEQ2199452.1"/>
    </source>
</evidence>
<feature type="region of interest" description="Disordered" evidence="1">
    <location>
        <begin position="345"/>
        <end position="370"/>
    </location>
</feature>
<dbReference type="EMBL" id="JAHRIN010025286">
    <property type="protein sequence ID" value="MEQ2199452.1"/>
    <property type="molecule type" value="Genomic_DNA"/>
</dbReference>
<feature type="region of interest" description="Disordered" evidence="1">
    <location>
        <begin position="231"/>
        <end position="256"/>
    </location>
</feature>
<keyword evidence="3" id="KW-1185">Reference proteome</keyword>
<gene>
    <name evidence="2" type="ORF">XENOCAPTIV_028519</name>
</gene>
<evidence type="ECO:0000256" key="1">
    <source>
        <dbReference type="SAM" id="MobiDB-lite"/>
    </source>
</evidence>
<feature type="compositionally biased region" description="Polar residues" evidence="1">
    <location>
        <begin position="345"/>
        <end position="358"/>
    </location>
</feature>